<dbReference type="InterPro" id="IPR036273">
    <property type="entry name" value="CRAL/TRIO_N_dom_sf"/>
</dbReference>
<evidence type="ECO:0000313" key="3">
    <source>
        <dbReference type="Proteomes" id="UP001162162"/>
    </source>
</evidence>
<feature type="domain" description="CRAL-TRIO" evidence="1">
    <location>
        <begin position="99"/>
        <end position="260"/>
    </location>
</feature>
<sequence>MTTKDLLTTDRQKVRDSFGKSEKDAAKDVAIIRDWIKTQPHLPEVPMCEKFERHLEGDELIEAFLVTNKFSIEMTKPKIDMYYSIRALIPEMYENKHPRLPHMQAMFKISYFFPLPKLTKDLYRVFVTKIVAGPEEFDTYDFFAHQMNAFEIRILEDLTLGDVIILDFEHVKMGHVRKITLMHLKKATAILEKVYSNRIKGIHIINYPPYVDILLNIGKMVLKPKLLNRIHLHEKIEGLYEYISKDVLPKDYGGEERSIEELNDAWRLKLEEYYDRFDKLSKMKVKEELRPEPLKNDDILGFHGNFKKLDVD</sequence>
<dbReference type="PRINTS" id="PR00180">
    <property type="entry name" value="CRETINALDHBP"/>
</dbReference>
<organism evidence="2 3">
    <name type="scientific">Aromia moschata</name>
    <dbReference type="NCBI Taxonomy" id="1265417"/>
    <lineage>
        <taxon>Eukaryota</taxon>
        <taxon>Metazoa</taxon>
        <taxon>Ecdysozoa</taxon>
        <taxon>Arthropoda</taxon>
        <taxon>Hexapoda</taxon>
        <taxon>Insecta</taxon>
        <taxon>Pterygota</taxon>
        <taxon>Neoptera</taxon>
        <taxon>Endopterygota</taxon>
        <taxon>Coleoptera</taxon>
        <taxon>Polyphaga</taxon>
        <taxon>Cucujiformia</taxon>
        <taxon>Chrysomeloidea</taxon>
        <taxon>Cerambycidae</taxon>
        <taxon>Cerambycinae</taxon>
        <taxon>Callichromatini</taxon>
        <taxon>Aromia</taxon>
    </lineage>
</organism>
<dbReference type="InterPro" id="IPR036865">
    <property type="entry name" value="CRAL-TRIO_dom_sf"/>
</dbReference>
<dbReference type="SMART" id="SM00516">
    <property type="entry name" value="SEC14"/>
    <property type="match status" value="1"/>
</dbReference>
<gene>
    <name evidence="2" type="ORF">NQ318_009557</name>
</gene>
<evidence type="ECO:0000259" key="1">
    <source>
        <dbReference type="PROSITE" id="PS50191"/>
    </source>
</evidence>
<accession>A0AAV8Y8Z4</accession>
<dbReference type="Pfam" id="PF00650">
    <property type="entry name" value="CRAL_TRIO"/>
    <property type="match status" value="1"/>
</dbReference>
<dbReference type="EMBL" id="JAPWTK010000156">
    <property type="protein sequence ID" value="KAJ8947673.1"/>
    <property type="molecule type" value="Genomic_DNA"/>
</dbReference>
<dbReference type="CDD" id="cd00170">
    <property type="entry name" value="SEC14"/>
    <property type="match status" value="1"/>
</dbReference>
<keyword evidence="3" id="KW-1185">Reference proteome</keyword>
<dbReference type="AlphaFoldDB" id="A0AAV8Y8Z4"/>
<evidence type="ECO:0000313" key="2">
    <source>
        <dbReference type="EMBL" id="KAJ8947673.1"/>
    </source>
</evidence>
<dbReference type="Gene3D" id="3.40.525.10">
    <property type="entry name" value="CRAL-TRIO lipid binding domain"/>
    <property type="match status" value="1"/>
</dbReference>
<dbReference type="PANTHER" id="PTHR10174:SF222">
    <property type="entry name" value="GH10083P-RELATED"/>
    <property type="match status" value="1"/>
</dbReference>
<comment type="caution">
    <text evidence="2">The sequence shown here is derived from an EMBL/GenBank/DDBJ whole genome shotgun (WGS) entry which is preliminary data.</text>
</comment>
<dbReference type="Gene3D" id="1.20.5.1200">
    <property type="entry name" value="Alpha-tocopherol transfer"/>
    <property type="match status" value="1"/>
</dbReference>
<proteinExistence type="predicted"/>
<dbReference type="SUPFAM" id="SSF52087">
    <property type="entry name" value="CRAL/TRIO domain"/>
    <property type="match status" value="1"/>
</dbReference>
<dbReference type="GO" id="GO:1902936">
    <property type="term" value="F:phosphatidylinositol bisphosphate binding"/>
    <property type="evidence" value="ECO:0007669"/>
    <property type="project" value="TreeGrafter"/>
</dbReference>
<dbReference type="PROSITE" id="PS50191">
    <property type="entry name" value="CRAL_TRIO"/>
    <property type="match status" value="1"/>
</dbReference>
<reference evidence="2" key="1">
    <citation type="journal article" date="2023" name="Insect Mol. Biol.">
        <title>Genome sequencing provides insights into the evolution of gene families encoding plant cell wall-degrading enzymes in longhorned beetles.</title>
        <authorList>
            <person name="Shin N.R."/>
            <person name="Okamura Y."/>
            <person name="Kirsch R."/>
            <person name="Pauchet Y."/>
        </authorList>
    </citation>
    <scope>NUCLEOTIDE SEQUENCE</scope>
    <source>
        <strain evidence="2">AMC_N1</strain>
    </source>
</reference>
<dbReference type="Proteomes" id="UP001162162">
    <property type="component" value="Unassembled WGS sequence"/>
</dbReference>
<dbReference type="PANTHER" id="PTHR10174">
    <property type="entry name" value="ALPHA-TOCOPHEROL TRANSFER PROTEIN-RELATED"/>
    <property type="match status" value="1"/>
</dbReference>
<dbReference type="InterPro" id="IPR001251">
    <property type="entry name" value="CRAL-TRIO_dom"/>
</dbReference>
<dbReference type="GO" id="GO:0016020">
    <property type="term" value="C:membrane"/>
    <property type="evidence" value="ECO:0007669"/>
    <property type="project" value="TreeGrafter"/>
</dbReference>
<protein>
    <recommendedName>
        <fullName evidence="1">CRAL-TRIO domain-containing protein</fullName>
    </recommendedName>
</protein>
<name>A0AAV8Y8Z4_9CUCU</name>
<dbReference type="SUPFAM" id="SSF46938">
    <property type="entry name" value="CRAL/TRIO N-terminal domain"/>
    <property type="match status" value="1"/>
</dbReference>